<dbReference type="Proteomes" id="UP001057402">
    <property type="component" value="Chromosome 11"/>
</dbReference>
<reference evidence="2" key="1">
    <citation type="journal article" date="2023" name="Front. Plant Sci.">
        <title>Chromosomal-level genome assembly of Melastoma candidum provides insights into trichome evolution.</title>
        <authorList>
            <person name="Zhong Y."/>
            <person name="Wu W."/>
            <person name="Sun C."/>
            <person name="Zou P."/>
            <person name="Liu Y."/>
            <person name="Dai S."/>
            <person name="Zhou R."/>
        </authorList>
    </citation>
    <scope>NUCLEOTIDE SEQUENCE [LARGE SCALE GENOMIC DNA]</scope>
</reference>
<sequence length="105" mass="11322">MVRTRSGRLSGPMTRRTSGKSSSMTKEDPILELTGVPTVPTGEPTAGQSSSSPTLSNAIKEKDDDATQGIGGNQFLMQGLAEMNEWNQQLKLDSLRHLLLDAVFC</sequence>
<accession>A0ACB9LKD4</accession>
<evidence type="ECO:0000313" key="2">
    <source>
        <dbReference type="Proteomes" id="UP001057402"/>
    </source>
</evidence>
<protein>
    <submittedName>
        <fullName evidence="1">Uncharacterized protein</fullName>
    </submittedName>
</protein>
<gene>
    <name evidence="1" type="ORF">MLD38_036667</name>
</gene>
<comment type="caution">
    <text evidence="1">The sequence shown here is derived from an EMBL/GenBank/DDBJ whole genome shotgun (WGS) entry which is preliminary data.</text>
</comment>
<dbReference type="EMBL" id="CM042890">
    <property type="protein sequence ID" value="KAI4311801.1"/>
    <property type="molecule type" value="Genomic_DNA"/>
</dbReference>
<name>A0ACB9LKD4_9MYRT</name>
<evidence type="ECO:0000313" key="1">
    <source>
        <dbReference type="EMBL" id="KAI4311801.1"/>
    </source>
</evidence>
<keyword evidence="2" id="KW-1185">Reference proteome</keyword>
<organism evidence="1 2">
    <name type="scientific">Melastoma candidum</name>
    <dbReference type="NCBI Taxonomy" id="119954"/>
    <lineage>
        <taxon>Eukaryota</taxon>
        <taxon>Viridiplantae</taxon>
        <taxon>Streptophyta</taxon>
        <taxon>Embryophyta</taxon>
        <taxon>Tracheophyta</taxon>
        <taxon>Spermatophyta</taxon>
        <taxon>Magnoliopsida</taxon>
        <taxon>eudicotyledons</taxon>
        <taxon>Gunneridae</taxon>
        <taxon>Pentapetalae</taxon>
        <taxon>rosids</taxon>
        <taxon>malvids</taxon>
        <taxon>Myrtales</taxon>
        <taxon>Melastomataceae</taxon>
        <taxon>Melastomatoideae</taxon>
        <taxon>Melastomateae</taxon>
        <taxon>Melastoma</taxon>
    </lineage>
</organism>
<proteinExistence type="predicted"/>